<keyword evidence="4" id="KW-1185">Reference proteome</keyword>
<dbReference type="Proteomes" id="UP001214441">
    <property type="component" value="Unassembled WGS sequence"/>
</dbReference>
<dbReference type="InterPro" id="IPR006311">
    <property type="entry name" value="TAT_signal"/>
</dbReference>
<sequence length="456" mass="48122">MKDRPLHRRAVLRVAAVAGAAAVTGCASRPADSDGGAGATGKSPALGGSAYGPGDDTGPADATDAARSPRKAWRYVHFGDRHGATYVTLAASAPDDVWVLGTSGAPGEEKQTEPFLERYDGRAWRTHPLPRELPSGAHDFTLAATGPDNVWLAVGTSEVVSGRITTRAPQVYRWDGAKWRTLPALPRLADSSVWPGRGDRLATAGPDHAWLCLQGSVLYWNGSTWRDTKPAFVAQSVTAAPAKGSGGAPLAWVVGMSDSEPEGGGGHYPQPATARWGDGGWQTVKSPAFRFPDPVPPEASASLEAVALAEDQRSVWALGNHSYNHGEVEEEPEDGPIVLEWDGGKWNERRLPKLSRALDARATAADGAGGLLLDSDTRLTRGGEVHKLAQPPDVAGPDGSTPTPRSGRRSGQNMRCYAACSVPGTRTVLAVGAVEFNSDTAERPRRPMIARYDAGQ</sequence>
<dbReference type="RefSeq" id="WP_274039494.1">
    <property type="nucleotide sequence ID" value="NZ_JANCPR020000014.1"/>
</dbReference>
<proteinExistence type="predicted"/>
<feature type="region of interest" description="Disordered" evidence="1">
    <location>
        <begin position="385"/>
        <end position="413"/>
    </location>
</feature>
<evidence type="ECO:0000313" key="4">
    <source>
        <dbReference type="Proteomes" id="UP001214441"/>
    </source>
</evidence>
<feature type="compositionally biased region" description="Low complexity" evidence="1">
    <location>
        <begin position="52"/>
        <end position="66"/>
    </location>
</feature>
<evidence type="ECO:0008006" key="5">
    <source>
        <dbReference type="Google" id="ProtNLM"/>
    </source>
</evidence>
<feature type="compositionally biased region" description="Polar residues" evidence="1">
    <location>
        <begin position="400"/>
        <end position="413"/>
    </location>
</feature>
<evidence type="ECO:0000256" key="1">
    <source>
        <dbReference type="SAM" id="MobiDB-lite"/>
    </source>
</evidence>
<keyword evidence="2" id="KW-0732">Signal</keyword>
<organism evidence="3 4">
    <name type="scientific">Streptomyces iconiensis</name>
    <dbReference type="NCBI Taxonomy" id="1384038"/>
    <lineage>
        <taxon>Bacteria</taxon>
        <taxon>Bacillati</taxon>
        <taxon>Actinomycetota</taxon>
        <taxon>Actinomycetes</taxon>
        <taxon>Kitasatosporales</taxon>
        <taxon>Streptomycetaceae</taxon>
        <taxon>Streptomyces</taxon>
    </lineage>
</organism>
<feature type="region of interest" description="Disordered" evidence="1">
    <location>
        <begin position="24"/>
        <end position="66"/>
    </location>
</feature>
<name>A0ABT6ZWX4_9ACTN</name>
<comment type="caution">
    <text evidence="3">The sequence shown here is derived from an EMBL/GenBank/DDBJ whole genome shotgun (WGS) entry which is preliminary data.</text>
</comment>
<feature type="chain" id="PRO_5045761745" description="Galactose oxidase" evidence="2">
    <location>
        <begin position="21"/>
        <end position="456"/>
    </location>
</feature>
<dbReference type="PROSITE" id="PS51318">
    <property type="entry name" value="TAT"/>
    <property type="match status" value="1"/>
</dbReference>
<feature type="signal peptide" evidence="2">
    <location>
        <begin position="1"/>
        <end position="20"/>
    </location>
</feature>
<gene>
    <name evidence="3" type="ORF">NMN56_016615</name>
</gene>
<reference evidence="3 4" key="1">
    <citation type="submission" date="2023-05" db="EMBL/GenBank/DDBJ databases">
        <title>Streptantibioticus silvisoli sp. nov., acidotolerant actinomycetes 1 from pine litter.</title>
        <authorList>
            <person name="Swiecimska M."/>
            <person name="Golinska P."/>
            <person name="Sangal V."/>
            <person name="Wachnowicz B."/>
            <person name="Goodfellow M."/>
        </authorList>
    </citation>
    <scope>NUCLEOTIDE SEQUENCE [LARGE SCALE GENOMIC DNA]</scope>
    <source>
        <strain evidence="3 4">DSM 42109</strain>
    </source>
</reference>
<accession>A0ABT6ZWX4</accession>
<protein>
    <recommendedName>
        <fullName evidence="5">Galactose oxidase</fullName>
    </recommendedName>
</protein>
<dbReference type="EMBL" id="JANCPR020000014">
    <property type="protein sequence ID" value="MDJ1133559.1"/>
    <property type="molecule type" value="Genomic_DNA"/>
</dbReference>
<evidence type="ECO:0000256" key="2">
    <source>
        <dbReference type="SAM" id="SignalP"/>
    </source>
</evidence>
<dbReference type="PROSITE" id="PS51257">
    <property type="entry name" value="PROKAR_LIPOPROTEIN"/>
    <property type="match status" value="1"/>
</dbReference>
<evidence type="ECO:0000313" key="3">
    <source>
        <dbReference type="EMBL" id="MDJ1133559.1"/>
    </source>
</evidence>